<dbReference type="PIRSF" id="PIRSF000124">
    <property type="entry name" value="UDPglc_GDPman_dh"/>
    <property type="match status" value="1"/>
</dbReference>
<evidence type="ECO:0000256" key="4">
    <source>
        <dbReference type="PIRNR" id="PIRNR000124"/>
    </source>
</evidence>
<accession>A0A2W1N972</accession>
<sequence length="426" mass="47006">MEKQIGIVGLGYVGLPVAVAFGKIRKVIGFDINQKRIASLRQNIDYTNEVDAADLAQADIEFTSDPTRLRECDFIIVAVPTPINENKHPDLTPLIKASETVGSNLTTSSIVVYESTVYPGCTEEVCLPILEERSGLKSGVDFFIGYSPERINPGDKEHTFKSIVKVVSGQTEEVCETVAGVYGAVVEAGVYRASSIKVAEAAKVIENTQRDLNIALINELALIFDRLQIDTAEVLKASSTKWNFLKFTPGLVGGHCIGVDPYYLTYKAESVGYHPQVILAGRRINDNMGSFIATSLVKQMINRNMPIQGARVIMLGVTFKENVPDIRNSRVIDIVRELEEFGVEVQVTDDLANPDEAVHEFGVEIIPYDKLRPADAVVLAVPHQKYIHAGWAQFNQLLKHGRGIVVDIKSALQREEAPETITVWRL</sequence>
<protein>
    <submittedName>
        <fullName evidence="6">Nucleotide sugar dehydrogenase</fullName>
    </submittedName>
</protein>
<dbReference type="GO" id="GO:0000271">
    <property type="term" value="P:polysaccharide biosynthetic process"/>
    <property type="evidence" value="ECO:0007669"/>
    <property type="project" value="InterPro"/>
</dbReference>
<dbReference type="InterPro" id="IPR014026">
    <property type="entry name" value="UDP-Glc/GDP-Man_DH_dimer"/>
</dbReference>
<keyword evidence="7" id="KW-1185">Reference proteome</keyword>
<dbReference type="InterPro" id="IPR017476">
    <property type="entry name" value="UDP-Glc/GDP-Man"/>
</dbReference>
<dbReference type="SUPFAM" id="SSF51735">
    <property type="entry name" value="NAD(P)-binding Rossmann-fold domains"/>
    <property type="match status" value="1"/>
</dbReference>
<keyword evidence="3" id="KW-0520">NAD</keyword>
<dbReference type="InterPro" id="IPR008927">
    <property type="entry name" value="6-PGluconate_DH-like_C_sf"/>
</dbReference>
<dbReference type="Gene3D" id="3.40.50.720">
    <property type="entry name" value="NAD(P)-binding Rossmann-like Domain"/>
    <property type="match status" value="2"/>
</dbReference>
<evidence type="ECO:0000256" key="1">
    <source>
        <dbReference type="ARBA" id="ARBA00006601"/>
    </source>
</evidence>
<dbReference type="InterPro" id="IPR014027">
    <property type="entry name" value="UDP-Glc/GDP-Man_DH_C"/>
</dbReference>
<organism evidence="6 7">
    <name type="scientific">Paenibacillus xerothermodurans</name>
    <dbReference type="NCBI Taxonomy" id="1977292"/>
    <lineage>
        <taxon>Bacteria</taxon>
        <taxon>Bacillati</taxon>
        <taxon>Bacillota</taxon>
        <taxon>Bacilli</taxon>
        <taxon>Bacillales</taxon>
        <taxon>Paenibacillaceae</taxon>
        <taxon>Paenibacillus</taxon>
    </lineage>
</organism>
<dbReference type="Pfam" id="PF03720">
    <property type="entry name" value="UDPG_MGDP_dh_C"/>
    <property type="match status" value="1"/>
</dbReference>
<dbReference type="Pfam" id="PF03721">
    <property type="entry name" value="UDPG_MGDP_dh_N"/>
    <property type="match status" value="1"/>
</dbReference>
<comment type="similarity">
    <text evidence="1 4">Belongs to the UDP-glucose/GDP-mannose dehydrogenase family.</text>
</comment>
<dbReference type="AlphaFoldDB" id="A0A2W1N972"/>
<reference evidence="6" key="1">
    <citation type="submission" date="2018-06" db="EMBL/GenBank/DDBJ databases">
        <title>Paenibacillus xerothermodurans sp. nov. an extremely dry heat resistant spore forming bacterium isolated from the soil of Cape Canaveral, Florida.</title>
        <authorList>
            <person name="Seuylemezian A."/>
            <person name="Kaur N."/>
            <person name="Patil P."/>
            <person name="Patil P."/>
            <person name="Mayilraj S."/>
            <person name="Vaishampayan P."/>
        </authorList>
    </citation>
    <scope>NUCLEOTIDE SEQUENCE [LARGE SCALE GENOMIC DNA]</scope>
    <source>
        <strain evidence="6">ATCC 27380</strain>
    </source>
</reference>
<dbReference type="PANTHER" id="PTHR43491">
    <property type="entry name" value="UDP-N-ACETYL-D-MANNOSAMINE DEHYDROGENASE"/>
    <property type="match status" value="1"/>
</dbReference>
<dbReference type="InterPro" id="IPR001732">
    <property type="entry name" value="UDP-Glc/GDP-Man_DH_N"/>
</dbReference>
<dbReference type="PANTHER" id="PTHR43491:SF2">
    <property type="entry name" value="UDP-N-ACETYL-D-MANNOSAMINE DEHYDROGENASE"/>
    <property type="match status" value="1"/>
</dbReference>
<dbReference type="Proteomes" id="UP000214746">
    <property type="component" value="Unassembled WGS sequence"/>
</dbReference>
<evidence type="ECO:0000256" key="2">
    <source>
        <dbReference type="ARBA" id="ARBA00023002"/>
    </source>
</evidence>
<dbReference type="GO" id="GO:0051287">
    <property type="term" value="F:NAD binding"/>
    <property type="evidence" value="ECO:0007669"/>
    <property type="project" value="InterPro"/>
</dbReference>
<dbReference type="SMART" id="SM00984">
    <property type="entry name" value="UDPG_MGDP_dh_C"/>
    <property type="match status" value="1"/>
</dbReference>
<dbReference type="PIRSF" id="PIRSF500136">
    <property type="entry name" value="UDP_ManNAc_DH"/>
    <property type="match status" value="1"/>
</dbReference>
<dbReference type="InterPro" id="IPR036291">
    <property type="entry name" value="NAD(P)-bd_dom_sf"/>
</dbReference>
<evidence type="ECO:0000313" key="7">
    <source>
        <dbReference type="Proteomes" id="UP000214746"/>
    </source>
</evidence>
<proteinExistence type="inferred from homology"/>
<dbReference type="EMBL" id="NHRJ02000007">
    <property type="protein sequence ID" value="PZE20474.1"/>
    <property type="molecule type" value="Genomic_DNA"/>
</dbReference>
<dbReference type="InterPro" id="IPR036220">
    <property type="entry name" value="UDP-Glc/GDP-Man_DH_C_sf"/>
</dbReference>
<dbReference type="Pfam" id="PF00984">
    <property type="entry name" value="UDPG_MGDP_dh"/>
    <property type="match status" value="1"/>
</dbReference>
<dbReference type="OrthoDB" id="9803238at2"/>
<dbReference type="RefSeq" id="WP_089200552.1">
    <property type="nucleotide sequence ID" value="NZ_NHRJ02000007.1"/>
</dbReference>
<evidence type="ECO:0000259" key="5">
    <source>
        <dbReference type="SMART" id="SM00984"/>
    </source>
</evidence>
<dbReference type="SUPFAM" id="SSF52413">
    <property type="entry name" value="UDP-glucose/GDP-mannose dehydrogenase C-terminal domain"/>
    <property type="match status" value="1"/>
</dbReference>
<evidence type="ECO:0000256" key="3">
    <source>
        <dbReference type="ARBA" id="ARBA00023027"/>
    </source>
</evidence>
<dbReference type="GO" id="GO:0016628">
    <property type="term" value="F:oxidoreductase activity, acting on the CH-CH group of donors, NAD or NADP as acceptor"/>
    <property type="evidence" value="ECO:0007669"/>
    <property type="project" value="InterPro"/>
</dbReference>
<feature type="domain" description="UDP-glucose/GDP-mannose dehydrogenase C-terminal" evidence="5">
    <location>
        <begin position="313"/>
        <end position="414"/>
    </location>
</feature>
<name>A0A2W1N972_PAEXE</name>
<comment type="caution">
    <text evidence="6">The sequence shown here is derived from an EMBL/GenBank/DDBJ whole genome shotgun (WGS) entry which is preliminary data.</text>
</comment>
<dbReference type="InterPro" id="IPR028359">
    <property type="entry name" value="UDP_ManNAc/GlcNAc_DH"/>
</dbReference>
<keyword evidence="2" id="KW-0560">Oxidoreductase</keyword>
<gene>
    <name evidence="6" type="ORF">CBW46_013660</name>
</gene>
<dbReference type="GO" id="GO:0016616">
    <property type="term" value="F:oxidoreductase activity, acting on the CH-OH group of donors, NAD or NADP as acceptor"/>
    <property type="evidence" value="ECO:0007669"/>
    <property type="project" value="InterPro"/>
</dbReference>
<dbReference type="NCBIfam" id="TIGR03026">
    <property type="entry name" value="NDP-sugDHase"/>
    <property type="match status" value="1"/>
</dbReference>
<dbReference type="SUPFAM" id="SSF48179">
    <property type="entry name" value="6-phosphogluconate dehydrogenase C-terminal domain-like"/>
    <property type="match status" value="1"/>
</dbReference>
<evidence type="ECO:0000313" key="6">
    <source>
        <dbReference type="EMBL" id="PZE20474.1"/>
    </source>
</evidence>